<dbReference type="EMBL" id="FPAA01000008">
    <property type="protein sequence ID" value="SFS81565.1"/>
    <property type="molecule type" value="Genomic_DNA"/>
</dbReference>
<evidence type="ECO:0000313" key="5">
    <source>
        <dbReference type="Proteomes" id="UP000198660"/>
    </source>
</evidence>
<dbReference type="Proteomes" id="UP000198660">
    <property type="component" value="Unassembled WGS sequence"/>
</dbReference>
<evidence type="ECO:0000259" key="3">
    <source>
        <dbReference type="Pfam" id="PF02581"/>
    </source>
</evidence>
<dbReference type="CDD" id="cd00564">
    <property type="entry name" value="TMP_TenI"/>
    <property type="match status" value="1"/>
</dbReference>
<dbReference type="PANTHER" id="PTHR20857:SF22">
    <property type="entry name" value="THIAZOLE TAUTOMERASE"/>
    <property type="match status" value="1"/>
</dbReference>
<proteinExistence type="predicted"/>
<organism evidence="4 5">
    <name type="scientific">Marininema halotolerans</name>
    <dbReference type="NCBI Taxonomy" id="1155944"/>
    <lineage>
        <taxon>Bacteria</taxon>
        <taxon>Bacillati</taxon>
        <taxon>Bacillota</taxon>
        <taxon>Bacilli</taxon>
        <taxon>Bacillales</taxon>
        <taxon>Thermoactinomycetaceae</taxon>
        <taxon>Marininema</taxon>
    </lineage>
</organism>
<dbReference type="AlphaFoldDB" id="A0A1I6SX73"/>
<evidence type="ECO:0000256" key="2">
    <source>
        <dbReference type="ARBA" id="ARBA00022977"/>
    </source>
</evidence>
<dbReference type="InterPro" id="IPR022998">
    <property type="entry name" value="ThiamineP_synth_TenI"/>
</dbReference>
<dbReference type="OrthoDB" id="9815348at2"/>
<dbReference type="RefSeq" id="WP_140413607.1">
    <property type="nucleotide sequence ID" value="NZ_FPAA01000008.1"/>
</dbReference>
<keyword evidence="2" id="KW-0784">Thiamine biosynthesis</keyword>
<gene>
    <name evidence="4" type="ORF">SAMN05444972_108102</name>
</gene>
<dbReference type="GO" id="GO:0004789">
    <property type="term" value="F:thiamine-phosphate diphosphorylase activity"/>
    <property type="evidence" value="ECO:0007669"/>
    <property type="project" value="TreeGrafter"/>
</dbReference>
<dbReference type="GO" id="GO:0005737">
    <property type="term" value="C:cytoplasm"/>
    <property type="evidence" value="ECO:0007669"/>
    <property type="project" value="TreeGrafter"/>
</dbReference>
<dbReference type="InterPro" id="IPR013785">
    <property type="entry name" value="Aldolase_TIM"/>
</dbReference>
<accession>A0A1I6SX73</accession>
<sequence length="227" mass="24749">MDPFVSKRTGIPLDAGFLMPPPQLHLIVSPKMESVEWISVVKAALPWLTIVHLRYKGQPDEKVLQWGKRLLAEGVPKKKLVINGSPQVAMTLGVGIHLPEDGPSPEQVRGRYGHLPMVGCSIHSVTAARKKVQAGADYLYFGHVFKTDSKPGKAPRGTETLQCVCESVNVPVIAIGGITEHNIGFVTSSGCAGVAVISTIAKANSPDIVTRRLRYFLNLNLERRDRQ</sequence>
<dbReference type="GO" id="GO:0009228">
    <property type="term" value="P:thiamine biosynthetic process"/>
    <property type="evidence" value="ECO:0007669"/>
    <property type="project" value="UniProtKB-KW"/>
</dbReference>
<comment type="pathway">
    <text evidence="1">Cofactor biosynthesis; thiamine diphosphate biosynthesis.</text>
</comment>
<feature type="domain" description="Thiamine phosphate synthase/TenI" evidence="3">
    <location>
        <begin position="24"/>
        <end position="200"/>
    </location>
</feature>
<dbReference type="PANTHER" id="PTHR20857">
    <property type="entry name" value="THIAMINE-PHOSPHATE PYROPHOSPHORYLASE"/>
    <property type="match status" value="1"/>
</dbReference>
<dbReference type="Pfam" id="PF02581">
    <property type="entry name" value="TMP-TENI"/>
    <property type="match status" value="1"/>
</dbReference>
<dbReference type="InterPro" id="IPR036206">
    <property type="entry name" value="ThiamineP_synth_sf"/>
</dbReference>
<dbReference type="Gene3D" id="3.20.20.70">
    <property type="entry name" value="Aldolase class I"/>
    <property type="match status" value="1"/>
</dbReference>
<evidence type="ECO:0000313" key="4">
    <source>
        <dbReference type="EMBL" id="SFS81565.1"/>
    </source>
</evidence>
<keyword evidence="5" id="KW-1185">Reference proteome</keyword>
<dbReference type="SUPFAM" id="SSF51391">
    <property type="entry name" value="Thiamin phosphate synthase"/>
    <property type="match status" value="1"/>
</dbReference>
<reference evidence="5" key="1">
    <citation type="submission" date="2016-10" db="EMBL/GenBank/DDBJ databases">
        <authorList>
            <person name="Varghese N."/>
            <person name="Submissions S."/>
        </authorList>
    </citation>
    <scope>NUCLEOTIDE SEQUENCE [LARGE SCALE GENOMIC DNA]</scope>
    <source>
        <strain evidence="5">DSM 45789</strain>
    </source>
</reference>
<name>A0A1I6SX73_9BACL</name>
<evidence type="ECO:0000256" key="1">
    <source>
        <dbReference type="ARBA" id="ARBA00004948"/>
    </source>
</evidence>
<protein>
    <submittedName>
        <fullName evidence="4">Thiamine-phosphate pyrophosphorylase/thiazole tautomerase (Transcriptional regulator TenI)</fullName>
    </submittedName>
</protein>